<evidence type="ECO:0000256" key="1">
    <source>
        <dbReference type="SAM" id="MobiDB-lite"/>
    </source>
</evidence>
<feature type="compositionally biased region" description="Basic and acidic residues" evidence="1">
    <location>
        <begin position="7"/>
        <end position="22"/>
    </location>
</feature>
<evidence type="ECO:0000313" key="2">
    <source>
        <dbReference type="EMBL" id="EEH51587.1"/>
    </source>
</evidence>
<organism evidence="3">
    <name type="scientific">Micromonas pusilla (strain CCMP1545)</name>
    <name type="common">Picoplanktonic green alga</name>
    <dbReference type="NCBI Taxonomy" id="564608"/>
    <lineage>
        <taxon>Eukaryota</taxon>
        <taxon>Viridiplantae</taxon>
        <taxon>Chlorophyta</taxon>
        <taxon>Mamiellophyceae</taxon>
        <taxon>Mamiellales</taxon>
        <taxon>Mamiellaceae</taxon>
        <taxon>Micromonas</taxon>
    </lineage>
</organism>
<dbReference type="KEGG" id="mpp:MICPUCDRAFT_66198"/>
<evidence type="ECO:0000313" key="3">
    <source>
        <dbReference type="Proteomes" id="UP000001876"/>
    </source>
</evidence>
<dbReference type="Proteomes" id="UP000001876">
    <property type="component" value="Unassembled WGS sequence"/>
</dbReference>
<feature type="compositionally biased region" description="Basic residues" evidence="1">
    <location>
        <begin position="47"/>
        <end position="64"/>
    </location>
</feature>
<dbReference type="EMBL" id="GG663750">
    <property type="protein sequence ID" value="EEH51587.1"/>
    <property type="molecule type" value="Genomic_DNA"/>
</dbReference>
<accession>C1N7T5</accession>
<reference evidence="2 3" key="1">
    <citation type="journal article" date="2009" name="Science">
        <title>Green evolution and dynamic adaptations revealed by genomes of the marine picoeukaryotes Micromonas.</title>
        <authorList>
            <person name="Worden A.Z."/>
            <person name="Lee J.H."/>
            <person name="Mock T."/>
            <person name="Rouze P."/>
            <person name="Simmons M.P."/>
            <person name="Aerts A.L."/>
            <person name="Allen A.E."/>
            <person name="Cuvelier M.L."/>
            <person name="Derelle E."/>
            <person name="Everett M.V."/>
            <person name="Foulon E."/>
            <person name="Grimwood J."/>
            <person name="Gundlach H."/>
            <person name="Henrissat B."/>
            <person name="Napoli C."/>
            <person name="McDonald S.M."/>
            <person name="Parker M.S."/>
            <person name="Rombauts S."/>
            <person name="Salamov A."/>
            <person name="Von Dassow P."/>
            <person name="Badger J.H."/>
            <person name="Coutinho P.M."/>
            <person name="Demir E."/>
            <person name="Dubchak I."/>
            <person name="Gentemann C."/>
            <person name="Eikrem W."/>
            <person name="Gready J.E."/>
            <person name="John U."/>
            <person name="Lanier W."/>
            <person name="Lindquist E.A."/>
            <person name="Lucas S."/>
            <person name="Mayer K.F."/>
            <person name="Moreau H."/>
            <person name="Not F."/>
            <person name="Otillar R."/>
            <person name="Panaud O."/>
            <person name="Pangilinan J."/>
            <person name="Paulsen I."/>
            <person name="Piegu B."/>
            <person name="Poliakov A."/>
            <person name="Robbens S."/>
            <person name="Schmutz J."/>
            <person name="Toulza E."/>
            <person name="Wyss T."/>
            <person name="Zelensky A."/>
            <person name="Zhou K."/>
            <person name="Armbrust E.V."/>
            <person name="Bhattacharya D."/>
            <person name="Goodenough U.W."/>
            <person name="Van de Peer Y."/>
            <person name="Grigoriev I.V."/>
        </authorList>
    </citation>
    <scope>NUCLEOTIDE SEQUENCE [LARGE SCALE GENOMIC DNA]</scope>
    <source>
        <strain evidence="2 3">CCMP1545</strain>
    </source>
</reference>
<protein>
    <submittedName>
        <fullName evidence="2">Predicted protein</fullName>
    </submittedName>
</protein>
<dbReference type="AlphaFoldDB" id="C1N7T5"/>
<feature type="compositionally biased region" description="Basic residues" evidence="1">
    <location>
        <begin position="86"/>
        <end position="102"/>
    </location>
</feature>
<proteinExistence type="predicted"/>
<gene>
    <name evidence="2" type="ORF">MICPUCDRAFT_66198</name>
</gene>
<sequence>MKPRGSARRDAPGEKVLKDRRSPRQRGRMGTSVRNARLCRPSSSWRCWRRKRRRWRASPRRTSRWPRLAPRAPGDSTPSSTARCPGSRRRRRRRPRRAPRAS</sequence>
<name>C1N7T5_MICPC</name>
<dbReference type="GeneID" id="9689589"/>
<feature type="region of interest" description="Disordered" evidence="1">
    <location>
        <begin position="1"/>
        <end position="102"/>
    </location>
</feature>
<dbReference type="RefSeq" id="XP_003063965.1">
    <property type="nucleotide sequence ID" value="XM_003063919.1"/>
</dbReference>
<keyword evidence="3" id="KW-1185">Reference proteome</keyword>